<protein>
    <submittedName>
        <fullName evidence="1">Uncharacterized protein</fullName>
    </submittedName>
</protein>
<gene>
    <name evidence="1" type="ORF">BpHYR1_047334</name>
</gene>
<evidence type="ECO:0000313" key="2">
    <source>
        <dbReference type="Proteomes" id="UP000276133"/>
    </source>
</evidence>
<proteinExistence type="predicted"/>
<evidence type="ECO:0000313" key="1">
    <source>
        <dbReference type="EMBL" id="RNA04535.1"/>
    </source>
</evidence>
<name>A0A3M7Q0L9_BRAPC</name>
<dbReference type="EMBL" id="REGN01008059">
    <property type="protein sequence ID" value="RNA04535.1"/>
    <property type="molecule type" value="Genomic_DNA"/>
</dbReference>
<comment type="caution">
    <text evidence="1">The sequence shown here is derived from an EMBL/GenBank/DDBJ whole genome shotgun (WGS) entry which is preliminary data.</text>
</comment>
<organism evidence="1 2">
    <name type="scientific">Brachionus plicatilis</name>
    <name type="common">Marine rotifer</name>
    <name type="synonym">Brachionus muelleri</name>
    <dbReference type="NCBI Taxonomy" id="10195"/>
    <lineage>
        <taxon>Eukaryota</taxon>
        <taxon>Metazoa</taxon>
        <taxon>Spiralia</taxon>
        <taxon>Gnathifera</taxon>
        <taxon>Rotifera</taxon>
        <taxon>Eurotatoria</taxon>
        <taxon>Monogononta</taxon>
        <taxon>Pseudotrocha</taxon>
        <taxon>Ploima</taxon>
        <taxon>Brachionidae</taxon>
        <taxon>Brachionus</taxon>
    </lineage>
</organism>
<sequence>CIYQTFLIFDLNQFNYSIRNKKYFYTAIIYFENKKIRILMSFHFACGSESGLGLDLMLVTFKQLWIRQYLFQDNTPGLFYRNIKRKIFVFVTIWTAI</sequence>
<reference evidence="1 2" key="1">
    <citation type="journal article" date="2018" name="Sci. Rep.">
        <title>Genomic signatures of local adaptation to the degree of environmental predictability in rotifers.</title>
        <authorList>
            <person name="Franch-Gras L."/>
            <person name="Hahn C."/>
            <person name="Garcia-Roger E.M."/>
            <person name="Carmona M.J."/>
            <person name="Serra M."/>
            <person name="Gomez A."/>
        </authorList>
    </citation>
    <scope>NUCLEOTIDE SEQUENCE [LARGE SCALE GENOMIC DNA]</scope>
    <source>
        <strain evidence="1">HYR1</strain>
    </source>
</reference>
<accession>A0A3M7Q0L9</accession>
<keyword evidence="2" id="KW-1185">Reference proteome</keyword>
<feature type="non-terminal residue" evidence="1">
    <location>
        <position position="1"/>
    </location>
</feature>
<dbReference type="Proteomes" id="UP000276133">
    <property type="component" value="Unassembled WGS sequence"/>
</dbReference>
<dbReference type="AlphaFoldDB" id="A0A3M7Q0L9"/>